<dbReference type="EMBL" id="CP029822">
    <property type="protein sequence ID" value="AZS49711.1"/>
    <property type="molecule type" value="Genomic_DNA"/>
</dbReference>
<keyword evidence="1" id="KW-0732">Signal</keyword>
<sequence length="90" mass="9610">MKKTIIAAAIAVCGVMSVPAQAQQVDLSNQPWHLVGMTLAPTGHIFNPLMKICYWKRGIYSAGVFTSETTVTYGPLIGYCPAPTNGPSIN</sequence>
<keyword evidence="3" id="KW-1185">Reference proteome</keyword>
<organism evidence="2 3">
    <name type="scientific">Entomomonas moraniae</name>
    <dbReference type="NCBI Taxonomy" id="2213226"/>
    <lineage>
        <taxon>Bacteria</taxon>
        <taxon>Pseudomonadati</taxon>
        <taxon>Pseudomonadota</taxon>
        <taxon>Gammaproteobacteria</taxon>
        <taxon>Pseudomonadales</taxon>
        <taxon>Pseudomonadaceae</taxon>
        <taxon>Entomomonas</taxon>
    </lineage>
</organism>
<dbReference type="RefSeq" id="WP_127161892.1">
    <property type="nucleotide sequence ID" value="NZ_CP029822.1"/>
</dbReference>
<name>A0A3Q9JJL5_9GAMM</name>
<proteinExistence type="predicted"/>
<evidence type="ECO:0000256" key="1">
    <source>
        <dbReference type="SAM" id="SignalP"/>
    </source>
</evidence>
<gene>
    <name evidence="2" type="ORF">DM558_02470</name>
</gene>
<dbReference type="AlphaFoldDB" id="A0A3Q9JJL5"/>
<feature type="chain" id="PRO_5018607736" evidence="1">
    <location>
        <begin position="23"/>
        <end position="90"/>
    </location>
</feature>
<feature type="signal peptide" evidence="1">
    <location>
        <begin position="1"/>
        <end position="22"/>
    </location>
</feature>
<dbReference type="KEGG" id="emo:DM558_02470"/>
<dbReference type="Proteomes" id="UP000273143">
    <property type="component" value="Chromosome"/>
</dbReference>
<evidence type="ECO:0000313" key="3">
    <source>
        <dbReference type="Proteomes" id="UP000273143"/>
    </source>
</evidence>
<protein>
    <submittedName>
        <fullName evidence="2">Uncharacterized protein</fullName>
    </submittedName>
</protein>
<evidence type="ECO:0000313" key="2">
    <source>
        <dbReference type="EMBL" id="AZS49711.1"/>
    </source>
</evidence>
<reference evidence="3" key="1">
    <citation type="submission" date="2018-06" db="EMBL/GenBank/DDBJ databases">
        <title>Complete genome of Pseudomonas insecticola strain QZS01.</title>
        <authorList>
            <person name="Wang J."/>
            <person name="Su Q."/>
        </authorList>
    </citation>
    <scope>NUCLEOTIDE SEQUENCE [LARGE SCALE GENOMIC DNA]</scope>
    <source>
        <strain evidence="3">QZS01</strain>
    </source>
</reference>
<accession>A0A3Q9JJL5</accession>